<keyword evidence="5 6" id="KW-0472">Membrane</keyword>
<gene>
    <name evidence="7" type="primary">Tmem267</name>
    <name evidence="7" type="ORF">TNIN_382172</name>
</gene>
<evidence type="ECO:0000256" key="4">
    <source>
        <dbReference type="ARBA" id="ARBA00022989"/>
    </source>
</evidence>
<dbReference type="PANTHER" id="PTHR13628:SF1">
    <property type="entry name" value="TRANSMEMBRANE PROTEIN 267"/>
    <property type="match status" value="1"/>
</dbReference>
<comment type="subcellular location">
    <subcellularLocation>
        <location evidence="1">Membrane</location>
        <topology evidence="1">Multi-pass membrane protein</topology>
    </subcellularLocation>
</comment>
<dbReference type="Pfam" id="PF04307">
    <property type="entry name" value="YdjM"/>
    <property type="match status" value="1"/>
</dbReference>
<name>A0A8X6YEB9_9ARAC</name>
<dbReference type="PANTHER" id="PTHR13628">
    <property type="entry name" value="TRANSMEMBRANE PROTEIN 267"/>
    <property type="match status" value="1"/>
</dbReference>
<protein>
    <recommendedName>
        <fullName evidence="2">Transmembrane protein 267</fullName>
    </recommendedName>
</protein>
<keyword evidence="4 6" id="KW-1133">Transmembrane helix</keyword>
<accession>A0A8X6YEB9</accession>
<evidence type="ECO:0000256" key="6">
    <source>
        <dbReference type="SAM" id="Phobius"/>
    </source>
</evidence>
<keyword evidence="8" id="KW-1185">Reference proteome</keyword>
<evidence type="ECO:0000313" key="8">
    <source>
        <dbReference type="Proteomes" id="UP000886998"/>
    </source>
</evidence>
<dbReference type="InterPro" id="IPR026572">
    <property type="entry name" value="TMEM267"/>
</dbReference>
<evidence type="ECO:0000256" key="2">
    <source>
        <dbReference type="ARBA" id="ARBA00013977"/>
    </source>
</evidence>
<comment type="caution">
    <text evidence="7">The sequence shown here is derived from an EMBL/GenBank/DDBJ whole genome shotgun (WGS) entry which is preliminary data.</text>
</comment>
<organism evidence="7 8">
    <name type="scientific">Trichonephila inaurata madagascariensis</name>
    <dbReference type="NCBI Taxonomy" id="2747483"/>
    <lineage>
        <taxon>Eukaryota</taxon>
        <taxon>Metazoa</taxon>
        <taxon>Ecdysozoa</taxon>
        <taxon>Arthropoda</taxon>
        <taxon>Chelicerata</taxon>
        <taxon>Arachnida</taxon>
        <taxon>Araneae</taxon>
        <taxon>Araneomorphae</taxon>
        <taxon>Entelegynae</taxon>
        <taxon>Araneoidea</taxon>
        <taxon>Nephilidae</taxon>
        <taxon>Trichonephila</taxon>
        <taxon>Trichonephila inaurata</taxon>
    </lineage>
</organism>
<dbReference type="OrthoDB" id="10014558at2759"/>
<feature type="transmembrane region" description="Helical" evidence="6">
    <location>
        <begin position="155"/>
        <end position="176"/>
    </location>
</feature>
<evidence type="ECO:0000256" key="5">
    <source>
        <dbReference type="ARBA" id="ARBA00023136"/>
    </source>
</evidence>
<proteinExistence type="predicted"/>
<dbReference type="Proteomes" id="UP000886998">
    <property type="component" value="Unassembled WGS sequence"/>
</dbReference>
<evidence type="ECO:0000313" key="7">
    <source>
        <dbReference type="EMBL" id="GFY71320.1"/>
    </source>
</evidence>
<reference evidence="7" key="1">
    <citation type="submission" date="2020-08" db="EMBL/GenBank/DDBJ databases">
        <title>Multicomponent nature underlies the extraordinary mechanical properties of spider dragline silk.</title>
        <authorList>
            <person name="Kono N."/>
            <person name="Nakamura H."/>
            <person name="Mori M."/>
            <person name="Yoshida Y."/>
            <person name="Ohtoshi R."/>
            <person name="Malay A.D."/>
            <person name="Moran D.A.P."/>
            <person name="Tomita M."/>
            <person name="Numata K."/>
            <person name="Arakawa K."/>
        </authorList>
    </citation>
    <scope>NUCLEOTIDE SEQUENCE</scope>
</reference>
<dbReference type="InterPro" id="IPR007404">
    <property type="entry name" value="YdjM-like"/>
</dbReference>
<evidence type="ECO:0000256" key="3">
    <source>
        <dbReference type="ARBA" id="ARBA00022692"/>
    </source>
</evidence>
<evidence type="ECO:0000256" key="1">
    <source>
        <dbReference type="ARBA" id="ARBA00004141"/>
    </source>
</evidence>
<dbReference type="EMBL" id="BMAV01018728">
    <property type="protein sequence ID" value="GFY71320.1"/>
    <property type="molecule type" value="Genomic_DNA"/>
</dbReference>
<keyword evidence="3 6" id="KW-0812">Transmembrane</keyword>
<sequence>MILLFVSYYGDVILSLKAVHKEVSLRCYLDNLTHICLGIISWLIVTSYETFSTNYFRQSLLCGLFAGLIDVDHFLMAKSLKFKDAINLSSRPPFHNTTLMMAFAGCLILVMHFKGYELMENFGWYILVASVSHHLRDAQRRGLWLWPFATKPISFPYYLILSYVFPLAIGSLLKILNKNIIKVKYHDVLLV</sequence>
<dbReference type="AlphaFoldDB" id="A0A8X6YEB9"/>
<dbReference type="GO" id="GO:0016020">
    <property type="term" value="C:membrane"/>
    <property type="evidence" value="ECO:0007669"/>
    <property type="project" value="UniProtKB-SubCell"/>
</dbReference>